<dbReference type="PANTHER" id="PTHR17985:SF8">
    <property type="entry name" value="TRANSPORT AND GOLGI ORGANIZATION PROTEIN 2 HOMOLOG"/>
    <property type="match status" value="1"/>
</dbReference>
<organism evidence="1 2">
    <name type="scientific">Ornithinibacillus salinisoli</name>
    <dbReference type="NCBI Taxonomy" id="1848459"/>
    <lineage>
        <taxon>Bacteria</taxon>
        <taxon>Bacillati</taxon>
        <taxon>Bacillota</taxon>
        <taxon>Bacilli</taxon>
        <taxon>Bacillales</taxon>
        <taxon>Bacillaceae</taxon>
        <taxon>Ornithinibacillus</taxon>
    </lineage>
</organism>
<name>A0ABW4VTR1_9BACI</name>
<evidence type="ECO:0000313" key="2">
    <source>
        <dbReference type="Proteomes" id="UP001597383"/>
    </source>
</evidence>
<protein>
    <submittedName>
        <fullName evidence="1">NRDE family protein</fullName>
    </submittedName>
</protein>
<accession>A0ABW4VTR1</accession>
<evidence type="ECO:0000313" key="1">
    <source>
        <dbReference type="EMBL" id="MFD2042918.1"/>
    </source>
</evidence>
<proteinExistence type="predicted"/>
<dbReference type="PANTHER" id="PTHR17985">
    <property type="entry name" value="SER/THR-RICH PROTEIN T10 IN DGCR REGION"/>
    <property type="match status" value="1"/>
</dbReference>
<dbReference type="EMBL" id="JBHUHQ010000002">
    <property type="protein sequence ID" value="MFD2042918.1"/>
    <property type="molecule type" value="Genomic_DNA"/>
</dbReference>
<keyword evidence="2" id="KW-1185">Reference proteome</keyword>
<dbReference type="Gene3D" id="3.60.60.10">
    <property type="entry name" value="Penicillin V Acylase, Chain A"/>
    <property type="match status" value="1"/>
</dbReference>
<dbReference type="Proteomes" id="UP001597383">
    <property type="component" value="Unassembled WGS sequence"/>
</dbReference>
<sequence length="255" mass="29478">MCLINFQFHEHPQYKLIVAANRDEFFKRPTAQAHFWEDVPNVLAGRDLLQMGTWLGITKQGRFAALTNFRDPAHMGTGKKSRGDIVRRYLAGHAEPQNFLQSIQKEKEEYFGFNVILGNPDQLYYYNNIQNEISEINKGETHGLSNHFLNTPWPKVVKGRKNLYHYVMETPKIDVDQLFQILLDAEEAPDEELPNTGIGAELERKLSSLFIHLPDYGTRSSTVLLIDHNNQVTFVERTYHDGKYVGEKEYTFMIG</sequence>
<reference evidence="2" key="1">
    <citation type="journal article" date="2019" name="Int. J. Syst. Evol. Microbiol.">
        <title>The Global Catalogue of Microorganisms (GCM) 10K type strain sequencing project: providing services to taxonomists for standard genome sequencing and annotation.</title>
        <authorList>
            <consortium name="The Broad Institute Genomics Platform"/>
            <consortium name="The Broad Institute Genome Sequencing Center for Infectious Disease"/>
            <person name="Wu L."/>
            <person name="Ma J."/>
        </authorList>
    </citation>
    <scope>NUCLEOTIDE SEQUENCE [LARGE SCALE GENOMIC DNA]</scope>
    <source>
        <strain evidence="2">R28</strain>
    </source>
</reference>
<dbReference type="RefSeq" id="WP_377554631.1">
    <property type="nucleotide sequence ID" value="NZ_JBHUHQ010000002.1"/>
</dbReference>
<gene>
    <name evidence="1" type="ORF">ACFSJF_01160</name>
</gene>
<dbReference type="InterPro" id="IPR008551">
    <property type="entry name" value="TANGO2"/>
</dbReference>
<dbReference type="Pfam" id="PF05742">
    <property type="entry name" value="TANGO2"/>
    <property type="match status" value="1"/>
</dbReference>
<comment type="caution">
    <text evidence="1">The sequence shown here is derived from an EMBL/GenBank/DDBJ whole genome shotgun (WGS) entry which is preliminary data.</text>
</comment>